<feature type="transmembrane region" description="Helical" evidence="1">
    <location>
        <begin position="85"/>
        <end position="105"/>
    </location>
</feature>
<feature type="transmembrane region" description="Helical" evidence="1">
    <location>
        <begin position="58"/>
        <end position="78"/>
    </location>
</feature>
<sequence length="158" mass="16215">MKQPSPGTLRKTPILLLGSSMVLGIGCLIMHTLGILGLSEEFGVAFSPSSLTEISARLAAGPAMTTLVAGILLILHVGRKPMPKWLALIGGLGAAYSVNALRGGLAHDLGHVVFNRCAGSPYGAIVFWSSLASATSIALATALSTSFRPHPSSGSRPL</sequence>
<dbReference type="Proteomes" id="UP000658278">
    <property type="component" value="Unassembled WGS sequence"/>
</dbReference>
<protein>
    <submittedName>
        <fullName evidence="2">Uncharacterized protein</fullName>
    </submittedName>
</protein>
<keyword evidence="1" id="KW-0472">Membrane</keyword>
<dbReference type="RefSeq" id="WP_200278444.1">
    <property type="nucleotide sequence ID" value="NZ_JAENII010000005.1"/>
</dbReference>
<feature type="transmembrane region" description="Helical" evidence="1">
    <location>
        <begin position="12"/>
        <end position="38"/>
    </location>
</feature>
<organism evidence="2 3">
    <name type="scientific">Haloferula rosea</name>
    <dbReference type="NCBI Taxonomy" id="490093"/>
    <lineage>
        <taxon>Bacteria</taxon>
        <taxon>Pseudomonadati</taxon>
        <taxon>Verrucomicrobiota</taxon>
        <taxon>Verrucomicrobiia</taxon>
        <taxon>Verrucomicrobiales</taxon>
        <taxon>Verrucomicrobiaceae</taxon>
        <taxon>Haloferula</taxon>
    </lineage>
</organism>
<comment type="caution">
    <text evidence="2">The sequence shown here is derived from an EMBL/GenBank/DDBJ whole genome shotgun (WGS) entry which is preliminary data.</text>
</comment>
<feature type="transmembrane region" description="Helical" evidence="1">
    <location>
        <begin position="125"/>
        <end position="147"/>
    </location>
</feature>
<proteinExistence type="predicted"/>
<dbReference type="EMBL" id="JAENII010000005">
    <property type="protein sequence ID" value="MBK1826994.1"/>
    <property type="molecule type" value="Genomic_DNA"/>
</dbReference>
<dbReference type="AlphaFoldDB" id="A0A934R839"/>
<accession>A0A934R839</accession>
<keyword evidence="1" id="KW-1133">Transmembrane helix</keyword>
<evidence type="ECO:0000313" key="3">
    <source>
        <dbReference type="Proteomes" id="UP000658278"/>
    </source>
</evidence>
<reference evidence="2" key="1">
    <citation type="submission" date="2021-01" db="EMBL/GenBank/DDBJ databases">
        <title>Modified the classification status of verrucomicrobia.</title>
        <authorList>
            <person name="Feng X."/>
        </authorList>
    </citation>
    <scope>NUCLEOTIDE SEQUENCE</scope>
    <source>
        <strain evidence="2">KCTC 22201</strain>
    </source>
</reference>
<keyword evidence="1" id="KW-0812">Transmembrane</keyword>
<name>A0A934R839_9BACT</name>
<dbReference type="PROSITE" id="PS51257">
    <property type="entry name" value="PROKAR_LIPOPROTEIN"/>
    <property type="match status" value="1"/>
</dbReference>
<keyword evidence="3" id="KW-1185">Reference proteome</keyword>
<evidence type="ECO:0000313" key="2">
    <source>
        <dbReference type="EMBL" id="MBK1826994.1"/>
    </source>
</evidence>
<evidence type="ECO:0000256" key="1">
    <source>
        <dbReference type="SAM" id="Phobius"/>
    </source>
</evidence>
<gene>
    <name evidence="2" type="ORF">JIN81_08185</name>
</gene>